<dbReference type="EMBL" id="JBGBPQ010000027">
    <property type="protein sequence ID" value="KAL1498483.1"/>
    <property type="molecule type" value="Genomic_DNA"/>
</dbReference>
<protein>
    <submittedName>
        <fullName evidence="1">Uncharacterized protein</fullName>
    </submittedName>
</protein>
<sequence length="137" mass="15197">MCGLLCIVRPELPTSDHDSEVTSIFIPPSNVKGLRLQVKAEYFGTEWAASDDCQQSTFIGVASSWKKRGDILMVMWEGWAVNRQCALESLEVDADGEPLDLRCCRTRTGGILLQKNTFSTWANTNGAQHHAQGQVVR</sequence>
<reference evidence="1 2" key="1">
    <citation type="journal article" date="2024" name="Science">
        <title>Giant polyketide synthase enzymes in the biosynthesis of giant marine polyether toxins.</title>
        <authorList>
            <person name="Fallon T.R."/>
            <person name="Shende V.V."/>
            <person name="Wierzbicki I.H."/>
            <person name="Pendleton A.L."/>
            <person name="Watervoot N.F."/>
            <person name="Auber R.P."/>
            <person name="Gonzalez D.J."/>
            <person name="Wisecaver J.H."/>
            <person name="Moore B.S."/>
        </authorList>
    </citation>
    <scope>NUCLEOTIDE SEQUENCE [LARGE SCALE GENOMIC DNA]</scope>
    <source>
        <strain evidence="1 2">12B1</strain>
    </source>
</reference>
<organism evidence="1 2">
    <name type="scientific">Prymnesium parvum</name>
    <name type="common">Toxic golden alga</name>
    <dbReference type="NCBI Taxonomy" id="97485"/>
    <lineage>
        <taxon>Eukaryota</taxon>
        <taxon>Haptista</taxon>
        <taxon>Haptophyta</taxon>
        <taxon>Prymnesiophyceae</taxon>
        <taxon>Prymnesiales</taxon>
        <taxon>Prymnesiaceae</taxon>
        <taxon>Prymnesium</taxon>
    </lineage>
</organism>
<evidence type="ECO:0000313" key="2">
    <source>
        <dbReference type="Proteomes" id="UP001515480"/>
    </source>
</evidence>
<comment type="caution">
    <text evidence="1">The sequence shown here is derived from an EMBL/GenBank/DDBJ whole genome shotgun (WGS) entry which is preliminary data.</text>
</comment>
<name>A0AB34IE10_PRYPA</name>
<evidence type="ECO:0000313" key="1">
    <source>
        <dbReference type="EMBL" id="KAL1498483.1"/>
    </source>
</evidence>
<dbReference type="AlphaFoldDB" id="A0AB34IE10"/>
<accession>A0AB34IE10</accession>
<keyword evidence="2" id="KW-1185">Reference proteome</keyword>
<dbReference type="Proteomes" id="UP001515480">
    <property type="component" value="Unassembled WGS sequence"/>
</dbReference>
<proteinExistence type="predicted"/>
<gene>
    <name evidence="1" type="ORF">AB1Y20_013808</name>
</gene>